<dbReference type="Proteomes" id="UP001497744">
    <property type="component" value="Unassembled WGS sequence"/>
</dbReference>
<feature type="compositionally biased region" description="Basic and acidic residues" evidence="1">
    <location>
        <begin position="34"/>
        <end position="53"/>
    </location>
</feature>
<feature type="region of interest" description="Disordered" evidence="1">
    <location>
        <begin position="34"/>
        <end position="60"/>
    </location>
</feature>
<dbReference type="EMBL" id="BPLF01000001">
    <property type="protein sequence ID" value="GIX62182.1"/>
    <property type="molecule type" value="Genomic_DNA"/>
</dbReference>
<dbReference type="GeneID" id="94193663"/>
<name>A0AAV4LPJ1_BABCB</name>
<evidence type="ECO:0000313" key="2">
    <source>
        <dbReference type="EMBL" id="GIX62182.1"/>
    </source>
</evidence>
<evidence type="ECO:0000256" key="1">
    <source>
        <dbReference type="SAM" id="MobiDB-lite"/>
    </source>
</evidence>
<dbReference type="RefSeq" id="XP_067714251.1">
    <property type="nucleotide sequence ID" value="XM_067858150.1"/>
</dbReference>
<dbReference type="AlphaFoldDB" id="A0AAV4LPJ1"/>
<evidence type="ECO:0000313" key="3">
    <source>
        <dbReference type="Proteomes" id="UP001497744"/>
    </source>
</evidence>
<feature type="region of interest" description="Disordered" evidence="1">
    <location>
        <begin position="82"/>
        <end position="102"/>
    </location>
</feature>
<organism evidence="2 3">
    <name type="scientific">Babesia caballi</name>
    <dbReference type="NCBI Taxonomy" id="5871"/>
    <lineage>
        <taxon>Eukaryota</taxon>
        <taxon>Sar</taxon>
        <taxon>Alveolata</taxon>
        <taxon>Apicomplexa</taxon>
        <taxon>Aconoidasida</taxon>
        <taxon>Piroplasmida</taxon>
        <taxon>Babesiidae</taxon>
        <taxon>Babesia</taxon>
    </lineage>
</organism>
<protein>
    <submittedName>
        <fullName evidence="2">MATE family efflux transporter</fullName>
    </submittedName>
</protein>
<sequence length="530" mass="55622">MFLPGFRGLEVAALAHERQEALLVVRVEALHEEHPGALEDEGERVARGDEVGRGGRAVGEGGDGRVDVLEVVAVDVGGVAEPNGEHAVAGDGERHRGHLGSQDDERVDVFVDGHQALSGVRDDVDLAHGAPDGRDALGEPPLVARLGSQDDDGVGGPAEVGGEVAEVDLGEDGKAHVLGDEAGVLERVVQAVEGVPLSGPEDVDGGVVGVDVELVGFHGLFDAQHGVQGDPRQLHELLLLVAAEDENGLQDLQVEVLVRRAAGVADHGVVEAAVAGVPVDVAGCLQELVAHFVELGRGFHVLDGVQRAVVQVLVDGDLGRGGLLLPGLLRQLDEEGPELEHLALRGGEVVVWLRRARLFGQLVVEALDVHAHGLGEALVGLQVVLQLGDALAAGLQALVLGSARLRGAGDAGGGGLGAALGLEQVDASQFAAQPLDLLRQHAVLGLQFLVVQRQLAGSLAQLREFLVLLRQVVREEVDLLLQRVRLPQVQLVPLREHLELRDNFLHLVAQREVIVDLALQLLLVHVVGLG</sequence>
<keyword evidence="3" id="KW-1185">Reference proteome</keyword>
<comment type="caution">
    <text evidence="2">The sequence shown here is derived from an EMBL/GenBank/DDBJ whole genome shotgun (WGS) entry which is preliminary data.</text>
</comment>
<accession>A0AAV4LPJ1</accession>
<gene>
    <name evidence="2" type="ORF">BcabD6B2_16170</name>
</gene>
<reference evidence="2 3" key="1">
    <citation type="submission" date="2021-06" db="EMBL/GenBank/DDBJ databases">
        <title>Genome sequence of Babesia caballi.</title>
        <authorList>
            <person name="Yamagishi J."/>
            <person name="Kidaka T."/>
            <person name="Ochi A."/>
        </authorList>
    </citation>
    <scope>NUCLEOTIDE SEQUENCE [LARGE SCALE GENOMIC DNA]</scope>
    <source>
        <strain evidence="2">USDA-D6B2</strain>
    </source>
</reference>
<proteinExistence type="predicted"/>